<evidence type="ECO:0000256" key="2">
    <source>
        <dbReference type="ARBA" id="ARBA00023002"/>
    </source>
</evidence>
<feature type="domain" description="Nitroreductase" evidence="3">
    <location>
        <begin position="17"/>
        <end position="160"/>
    </location>
</feature>
<proteinExistence type="inferred from homology"/>
<keyword evidence="2" id="KW-0560">Oxidoreductase</keyword>
<dbReference type="CDD" id="cd02138">
    <property type="entry name" value="TdsD-like"/>
    <property type="match status" value="1"/>
</dbReference>
<comment type="similarity">
    <text evidence="1">Belongs to the nitroreductase family.</text>
</comment>
<dbReference type="PANTHER" id="PTHR43673">
    <property type="entry name" value="NAD(P)H NITROREDUCTASE YDGI-RELATED"/>
    <property type="match status" value="1"/>
</dbReference>
<dbReference type="InterPro" id="IPR000415">
    <property type="entry name" value="Nitroreductase-like"/>
</dbReference>
<name>A0A172YAA6_9GAMM</name>
<dbReference type="SUPFAM" id="SSF55469">
    <property type="entry name" value="FMN-dependent nitroreductase-like"/>
    <property type="match status" value="1"/>
</dbReference>
<dbReference type="KEGG" id="haa:A5892_00805"/>
<evidence type="ECO:0000256" key="1">
    <source>
        <dbReference type="ARBA" id="ARBA00007118"/>
    </source>
</evidence>
<evidence type="ECO:0000259" key="3">
    <source>
        <dbReference type="Pfam" id="PF00881"/>
    </source>
</evidence>
<sequence>MSEARSAQYPVDAQFVERWSPRSLTGEAIDDQTLFSLFEAARWAPSAFNVQPWRFSYAKQGSDSWDTYLEFLNDFNRSWAKNASALVVVLSKTTSLSAEQEVENPSHSFDTGAAWASIALQAQLSGWVTHGMTGIHKEKIREVLALPGNYAVEAVVAIGKRGDKSVLPEGLQAKESPNERRPLEETVFEGLGFKA</sequence>
<dbReference type="STRING" id="376489.A5892_00805"/>
<dbReference type="InterPro" id="IPR029479">
    <property type="entry name" value="Nitroreductase"/>
</dbReference>
<dbReference type="GO" id="GO:0016491">
    <property type="term" value="F:oxidoreductase activity"/>
    <property type="evidence" value="ECO:0007669"/>
    <property type="project" value="UniProtKB-KW"/>
</dbReference>
<keyword evidence="5" id="KW-1185">Reference proteome</keyword>
<dbReference type="RefSeq" id="WP_064121177.1">
    <property type="nucleotide sequence ID" value="NZ_CP015243.1"/>
</dbReference>
<reference evidence="4 5" key="1">
    <citation type="submission" date="2016-04" db="EMBL/GenBank/DDBJ databases">
        <title>Complete Genome Sequence of Halotalea alkalilenta IHB B 13600.</title>
        <authorList>
            <person name="Swarnkar M.K."/>
            <person name="Sharma A."/>
            <person name="Kaushal K."/>
            <person name="Soni R."/>
            <person name="Rana S."/>
            <person name="Singh A.K."/>
            <person name="Gulati A."/>
        </authorList>
    </citation>
    <scope>NUCLEOTIDE SEQUENCE [LARGE SCALE GENOMIC DNA]</scope>
    <source>
        <strain evidence="4 5">IHB B 13600</strain>
    </source>
</reference>
<dbReference type="EMBL" id="CP015243">
    <property type="protein sequence ID" value="ANF56181.1"/>
    <property type="molecule type" value="Genomic_DNA"/>
</dbReference>
<dbReference type="Pfam" id="PF00881">
    <property type="entry name" value="Nitroreductase"/>
    <property type="match status" value="1"/>
</dbReference>
<evidence type="ECO:0000313" key="5">
    <source>
        <dbReference type="Proteomes" id="UP000077875"/>
    </source>
</evidence>
<organism evidence="4 5">
    <name type="scientific">Halotalea alkalilenta</name>
    <dbReference type="NCBI Taxonomy" id="376489"/>
    <lineage>
        <taxon>Bacteria</taxon>
        <taxon>Pseudomonadati</taxon>
        <taxon>Pseudomonadota</taxon>
        <taxon>Gammaproteobacteria</taxon>
        <taxon>Oceanospirillales</taxon>
        <taxon>Halomonadaceae</taxon>
        <taxon>Halotalea</taxon>
    </lineage>
</organism>
<dbReference type="Gene3D" id="3.40.109.10">
    <property type="entry name" value="NADH Oxidase"/>
    <property type="match status" value="1"/>
</dbReference>
<gene>
    <name evidence="4" type="ORF">A5892_00805</name>
</gene>
<evidence type="ECO:0000313" key="4">
    <source>
        <dbReference type="EMBL" id="ANF56181.1"/>
    </source>
</evidence>
<dbReference type="PANTHER" id="PTHR43673:SF10">
    <property type="entry name" value="NADH DEHYDROGENASE_NAD(P)H NITROREDUCTASE XCC3605-RELATED"/>
    <property type="match status" value="1"/>
</dbReference>
<accession>A0A172YAA6</accession>
<dbReference type="AlphaFoldDB" id="A0A172YAA6"/>
<protein>
    <submittedName>
        <fullName evidence="4">NADH dehydrogenase</fullName>
    </submittedName>
</protein>
<dbReference type="Proteomes" id="UP000077875">
    <property type="component" value="Chromosome"/>
</dbReference>